<evidence type="ECO:0000259" key="1">
    <source>
        <dbReference type="Pfam" id="PF12697"/>
    </source>
</evidence>
<dbReference type="RefSeq" id="WP_066438904.1">
    <property type="nucleotide sequence ID" value="NZ_LZRN01000079.1"/>
</dbReference>
<gene>
    <name evidence="2" type="ORF">LX77_01417</name>
</gene>
<organism evidence="2 3">
    <name type="scientific">Gelidibacter algens</name>
    <dbReference type="NCBI Taxonomy" id="49280"/>
    <lineage>
        <taxon>Bacteria</taxon>
        <taxon>Pseudomonadati</taxon>
        <taxon>Bacteroidota</taxon>
        <taxon>Flavobacteriia</taxon>
        <taxon>Flavobacteriales</taxon>
        <taxon>Flavobacteriaceae</taxon>
        <taxon>Gelidibacter</taxon>
    </lineage>
</organism>
<sequence length="260" mass="29973">MTNYKTIVFVHGLHENAESWKSWKLFFEKTGYECHTPNYPFHDGIPDELRQNPNRELAKIRMNDVVNHYVKFIDSLGGVIPILIGHSMGGLIVQKLVHLEKGLLGVCITSASPKGVLSFKWSFIKSNWGAINPFKGNSLYCGTREWFHYAICNTLTRQESDEIYEKDVVPESRNIPRSSRFGDGMIDFNKPHKPLLFISAENDHIIPTSLNLKNIASYKDKHSIKDFKQFKGRSHSLCVQKGWEEVAQFIEYWLIKNTKI</sequence>
<dbReference type="STRING" id="49280.A9996_18645"/>
<evidence type="ECO:0000313" key="3">
    <source>
        <dbReference type="Proteomes" id="UP000248987"/>
    </source>
</evidence>
<keyword evidence="3" id="KW-1185">Reference proteome</keyword>
<name>A0A1A7QLR4_9FLAO</name>
<dbReference type="OrthoDB" id="9814966at2"/>
<dbReference type="Proteomes" id="UP000248987">
    <property type="component" value="Unassembled WGS sequence"/>
</dbReference>
<accession>A0A1A7QLR4</accession>
<reference evidence="2 3" key="1">
    <citation type="submission" date="2018-06" db="EMBL/GenBank/DDBJ databases">
        <title>Genomic Encyclopedia of Archaeal and Bacterial Type Strains, Phase II (KMG-II): from individual species to whole genera.</title>
        <authorList>
            <person name="Goeker M."/>
        </authorList>
    </citation>
    <scope>NUCLEOTIDE SEQUENCE [LARGE SCALE GENOMIC DNA]</scope>
    <source>
        <strain evidence="2 3">DSM 12408</strain>
    </source>
</reference>
<dbReference type="SUPFAM" id="SSF53474">
    <property type="entry name" value="alpha/beta-Hydrolases"/>
    <property type="match status" value="1"/>
</dbReference>
<evidence type="ECO:0000313" key="2">
    <source>
        <dbReference type="EMBL" id="RAJ25116.1"/>
    </source>
</evidence>
<dbReference type="InterPro" id="IPR000073">
    <property type="entry name" value="AB_hydrolase_1"/>
</dbReference>
<proteinExistence type="predicted"/>
<comment type="caution">
    <text evidence="2">The sequence shown here is derived from an EMBL/GenBank/DDBJ whole genome shotgun (WGS) entry which is preliminary data.</text>
</comment>
<dbReference type="EMBL" id="QLLQ01000004">
    <property type="protein sequence ID" value="RAJ25116.1"/>
    <property type="molecule type" value="Genomic_DNA"/>
</dbReference>
<dbReference type="PANTHER" id="PTHR43194:SF2">
    <property type="entry name" value="PEROXISOMAL MEMBRANE PROTEIN LPX1"/>
    <property type="match status" value="1"/>
</dbReference>
<dbReference type="PANTHER" id="PTHR43194">
    <property type="entry name" value="HYDROLASE ALPHA/BETA FOLD FAMILY"/>
    <property type="match status" value="1"/>
</dbReference>
<dbReference type="AlphaFoldDB" id="A0A1A7QLR4"/>
<dbReference type="InterPro" id="IPR029058">
    <property type="entry name" value="AB_hydrolase_fold"/>
</dbReference>
<dbReference type="InterPro" id="IPR050228">
    <property type="entry name" value="Carboxylesterase_BioH"/>
</dbReference>
<dbReference type="Pfam" id="PF12697">
    <property type="entry name" value="Abhydrolase_6"/>
    <property type="match status" value="1"/>
</dbReference>
<dbReference type="Gene3D" id="3.40.50.1820">
    <property type="entry name" value="alpha/beta hydrolase"/>
    <property type="match status" value="1"/>
</dbReference>
<feature type="domain" description="AB hydrolase-1" evidence="1">
    <location>
        <begin position="7"/>
        <end position="248"/>
    </location>
</feature>
<protein>
    <submittedName>
        <fullName evidence="2">Pimeloyl-ACP methyl ester carboxylesterase</fullName>
    </submittedName>
</protein>